<sequence>MSVVLDRWPEGKSLAVAWSFDDGFAGDAAVIERLNTHGARGTFHLSNAFLGSPGYVTAAQIREVYAGHEVAAHGYSHSYLTLVPPVLRRDEIRRNRLALEELSGQAVVGLAYPGGYYNRDVEQAAREAGCAYARSTVSTQDIAFPAAEEFTLHPTCHERNLSDALINRFLHPANESRGRFLLVWGHAVELDKEKRWDGLERQLDLLCARQKDIWWCTLSEVARYLAALRRLHVDQDGGIIRNASASEIFLSRNGQLCRLLPDESLSWK</sequence>
<evidence type="ECO:0000313" key="4">
    <source>
        <dbReference type="EMBL" id="MBC2593493.1"/>
    </source>
</evidence>
<evidence type="ECO:0000313" key="5">
    <source>
        <dbReference type="Proteomes" id="UP000546464"/>
    </source>
</evidence>
<dbReference type="Gene3D" id="3.20.20.370">
    <property type="entry name" value="Glycoside hydrolase/deacetylase"/>
    <property type="match status" value="1"/>
</dbReference>
<proteinExistence type="predicted"/>
<dbReference type="SUPFAM" id="SSF88713">
    <property type="entry name" value="Glycoside hydrolase/deacetylase"/>
    <property type="match status" value="1"/>
</dbReference>
<dbReference type="EMBL" id="JACHVB010000013">
    <property type="protein sequence ID" value="MBC2593493.1"/>
    <property type="molecule type" value="Genomic_DNA"/>
</dbReference>
<dbReference type="InterPro" id="IPR051398">
    <property type="entry name" value="Polysacch_Deacetylase"/>
</dbReference>
<gene>
    <name evidence="4" type="ORF">H5P28_04385</name>
</gene>
<comment type="caution">
    <text evidence="4">The sequence shown here is derived from an EMBL/GenBank/DDBJ whole genome shotgun (WGS) entry which is preliminary data.</text>
</comment>
<evidence type="ECO:0000259" key="3">
    <source>
        <dbReference type="PROSITE" id="PS51677"/>
    </source>
</evidence>
<dbReference type="InterPro" id="IPR011330">
    <property type="entry name" value="Glyco_hydro/deAcase_b/a-brl"/>
</dbReference>
<evidence type="ECO:0000256" key="1">
    <source>
        <dbReference type="ARBA" id="ARBA00004613"/>
    </source>
</evidence>
<evidence type="ECO:0000256" key="2">
    <source>
        <dbReference type="ARBA" id="ARBA00022729"/>
    </source>
</evidence>
<organism evidence="4 5">
    <name type="scientific">Ruficoccus amylovorans</name>
    <dbReference type="NCBI Taxonomy" id="1804625"/>
    <lineage>
        <taxon>Bacteria</taxon>
        <taxon>Pseudomonadati</taxon>
        <taxon>Verrucomicrobiota</taxon>
        <taxon>Opitutia</taxon>
        <taxon>Puniceicoccales</taxon>
        <taxon>Cerasicoccaceae</taxon>
        <taxon>Ruficoccus</taxon>
    </lineage>
</organism>
<keyword evidence="5" id="KW-1185">Reference proteome</keyword>
<feature type="domain" description="NodB homology" evidence="3">
    <location>
        <begin position="14"/>
        <end position="268"/>
    </location>
</feature>
<name>A0A842HAH4_9BACT</name>
<reference evidence="4 5" key="1">
    <citation type="submission" date="2020-07" db="EMBL/GenBank/DDBJ databases">
        <authorList>
            <person name="Feng X."/>
        </authorList>
    </citation>
    <scope>NUCLEOTIDE SEQUENCE [LARGE SCALE GENOMIC DNA]</scope>
    <source>
        <strain evidence="4 5">JCM31066</strain>
    </source>
</reference>
<dbReference type="InterPro" id="IPR002509">
    <property type="entry name" value="NODB_dom"/>
</dbReference>
<dbReference type="Proteomes" id="UP000546464">
    <property type="component" value="Unassembled WGS sequence"/>
</dbReference>
<dbReference type="GO" id="GO:0016810">
    <property type="term" value="F:hydrolase activity, acting on carbon-nitrogen (but not peptide) bonds"/>
    <property type="evidence" value="ECO:0007669"/>
    <property type="project" value="InterPro"/>
</dbReference>
<dbReference type="GO" id="GO:0005975">
    <property type="term" value="P:carbohydrate metabolic process"/>
    <property type="evidence" value="ECO:0007669"/>
    <property type="project" value="InterPro"/>
</dbReference>
<protein>
    <submittedName>
        <fullName evidence="4">Polysaccharide deacetylase family protein</fullName>
    </submittedName>
</protein>
<dbReference type="AlphaFoldDB" id="A0A842HAH4"/>
<dbReference type="GO" id="GO:0005576">
    <property type="term" value="C:extracellular region"/>
    <property type="evidence" value="ECO:0007669"/>
    <property type="project" value="UniProtKB-SubCell"/>
</dbReference>
<dbReference type="CDD" id="cd10967">
    <property type="entry name" value="CE4_GLA_like_6s"/>
    <property type="match status" value="1"/>
</dbReference>
<dbReference type="RefSeq" id="WP_185674495.1">
    <property type="nucleotide sequence ID" value="NZ_JACHVB010000013.1"/>
</dbReference>
<dbReference type="PROSITE" id="PS51677">
    <property type="entry name" value="NODB"/>
    <property type="match status" value="1"/>
</dbReference>
<comment type="subcellular location">
    <subcellularLocation>
        <location evidence="1">Secreted</location>
    </subcellularLocation>
</comment>
<keyword evidence="2" id="KW-0732">Signal</keyword>
<accession>A0A842HAH4</accession>
<dbReference type="Pfam" id="PF01522">
    <property type="entry name" value="Polysacc_deac_1"/>
    <property type="match status" value="1"/>
</dbReference>
<dbReference type="PANTHER" id="PTHR34216:SF3">
    <property type="entry name" value="POLY-BETA-1,6-N-ACETYL-D-GLUCOSAMINE N-DEACETYLASE"/>
    <property type="match status" value="1"/>
</dbReference>
<dbReference type="PANTHER" id="PTHR34216">
    <property type="match status" value="1"/>
</dbReference>